<gene>
    <name evidence="2" type="ORF">TSPGSL018_3749</name>
</gene>
<feature type="region of interest" description="Disordered" evidence="1">
    <location>
        <begin position="30"/>
        <end position="83"/>
    </location>
</feature>
<dbReference type="EMBL" id="GBEZ01015556">
    <property type="protein sequence ID" value="JAC70618.1"/>
    <property type="molecule type" value="Transcribed_RNA"/>
</dbReference>
<feature type="region of interest" description="Disordered" evidence="1">
    <location>
        <begin position="140"/>
        <end position="160"/>
    </location>
</feature>
<accession>A0A061RFB0</accession>
<evidence type="ECO:0000256" key="1">
    <source>
        <dbReference type="SAM" id="MobiDB-lite"/>
    </source>
</evidence>
<sequence>HTASAPKGPYAAVAAGIMPGNQRAQLPLATPSLHRGVVFSPPAEQRRDPQPRERWASTASSSGASIQCEANKGLAGDPQSSPWSPFQIFPGGTARDLHGRSRNWDELQGLASASAALPLVGGSLFHSGIISESEALGSSWGPPWGSGPLQHPRQPSQNGGTAAVALQNVPAAAWCAPPMQRSVQAESNPAVLGTTASTDPCLPGVAGGQGSWVTYSSPFSIPTLVGSSLDGLSIGCSEHVDGTAQPVGMRGLPLRQPAAGPGPFHVAGGAYLPSGMPAPPPARPPGDGLWAPD</sequence>
<feature type="region of interest" description="Disordered" evidence="1">
    <location>
        <begin position="271"/>
        <end position="293"/>
    </location>
</feature>
<name>A0A061RFB0_9CHLO</name>
<reference evidence="2" key="1">
    <citation type="submission" date="2014-05" db="EMBL/GenBank/DDBJ databases">
        <title>The transcriptome of the halophilic microalga Tetraselmis sp. GSL018 isolated from the Great Salt Lake, Utah.</title>
        <authorList>
            <person name="Jinkerson R.E."/>
            <person name="D'Adamo S."/>
            <person name="Posewitz M.C."/>
        </authorList>
    </citation>
    <scope>NUCLEOTIDE SEQUENCE</scope>
    <source>
        <strain evidence="2">GSL018</strain>
    </source>
</reference>
<protein>
    <submittedName>
        <fullName evidence="2">Uncharacterized protein</fullName>
    </submittedName>
</protein>
<organism evidence="2">
    <name type="scientific">Tetraselmis sp. GSL018</name>
    <dbReference type="NCBI Taxonomy" id="582737"/>
    <lineage>
        <taxon>Eukaryota</taxon>
        <taxon>Viridiplantae</taxon>
        <taxon>Chlorophyta</taxon>
        <taxon>core chlorophytes</taxon>
        <taxon>Chlorodendrophyceae</taxon>
        <taxon>Chlorodendrales</taxon>
        <taxon>Chlorodendraceae</taxon>
        <taxon>Tetraselmis</taxon>
    </lineage>
</organism>
<feature type="non-terminal residue" evidence="2">
    <location>
        <position position="293"/>
    </location>
</feature>
<feature type="compositionally biased region" description="Basic and acidic residues" evidence="1">
    <location>
        <begin position="44"/>
        <end position="55"/>
    </location>
</feature>
<evidence type="ECO:0000313" key="2">
    <source>
        <dbReference type="EMBL" id="JAC70618.1"/>
    </source>
</evidence>
<feature type="non-terminal residue" evidence="2">
    <location>
        <position position="1"/>
    </location>
</feature>
<proteinExistence type="predicted"/>
<dbReference type="AlphaFoldDB" id="A0A061RFB0"/>